<evidence type="ECO:0000256" key="9">
    <source>
        <dbReference type="ARBA" id="ARBA00022840"/>
    </source>
</evidence>
<comment type="subcellular location">
    <subcellularLocation>
        <location evidence="1">Cytoplasm</location>
    </subcellularLocation>
</comment>
<evidence type="ECO:0000256" key="10">
    <source>
        <dbReference type="ARBA" id="ARBA00029774"/>
    </source>
</evidence>
<protein>
    <recommendedName>
        <fullName evidence="10">L-threonylcarbamoyladenylate synthase</fullName>
        <ecNumber evidence="3">2.7.7.87</ecNumber>
    </recommendedName>
    <alternativeName>
        <fullName evidence="10">L-threonylcarbamoyladenylate synthase</fullName>
    </alternativeName>
</protein>
<dbReference type="GO" id="GO:0005737">
    <property type="term" value="C:cytoplasm"/>
    <property type="evidence" value="ECO:0007669"/>
    <property type="project" value="UniProtKB-SubCell"/>
</dbReference>
<keyword evidence="7" id="KW-0548">Nucleotidyltransferase</keyword>
<dbReference type="GO" id="GO:0061710">
    <property type="term" value="F:L-threonylcarbamoyladenylate synthase"/>
    <property type="evidence" value="ECO:0007669"/>
    <property type="project" value="UniProtKB-EC"/>
</dbReference>
<dbReference type="AlphaFoldDB" id="A0A9D9E2U7"/>
<evidence type="ECO:0000256" key="6">
    <source>
        <dbReference type="ARBA" id="ARBA00022694"/>
    </source>
</evidence>
<dbReference type="GO" id="GO:0003725">
    <property type="term" value="F:double-stranded RNA binding"/>
    <property type="evidence" value="ECO:0007669"/>
    <property type="project" value="InterPro"/>
</dbReference>
<evidence type="ECO:0000256" key="8">
    <source>
        <dbReference type="ARBA" id="ARBA00022741"/>
    </source>
</evidence>
<comment type="caution">
    <text evidence="13">The sequence shown here is derived from an EMBL/GenBank/DDBJ whole genome shotgun (WGS) entry which is preliminary data.</text>
</comment>
<dbReference type="GO" id="GO:0000049">
    <property type="term" value="F:tRNA binding"/>
    <property type="evidence" value="ECO:0007669"/>
    <property type="project" value="TreeGrafter"/>
</dbReference>
<dbReference type="Pfam" id="PF01300">
    <property type="entry name" value="Sua5_yciO_yrdC"/>
    <property type="match status" value="1"/>
</dbReference>
<organism evidence="13 14">
    <name type="scientific">Candidatus Ornithospirochaeta stercoripullorum</name>
    <dbReference type="NCBI Taxonomy" id="2840899"/>
    <lineage>
        <taxon>Bacteria</taxon>
        <taxon>Pseudomonadati</taxon>
        <taxon>Spirochaetota</taxon>
        <taxon>Spirochaetia</taxon>
        <taxon>Spirochaetales</taxon>
        <taxon>Spirochaetaceae</taxon>
        <taxon>Spirochaetaceae incertae sedis</taxon>
        <taxon>Candidatus Ornithospirochaeta</taxon>
    </lineage>
</organism>
<evidence type="ECO:0000256" key="7">
    <source>
        <dbReference type="ARBA" id="ARBA00022695"/>
    </source>
</evidence>
<dbReference type="Proteomes" id="UP000823615">
    <property type="component" value="Unassembled WGS sequence"/>
</dbReference>
<evidence type="ECO:0000256" key="3">
    <source>
        <dbReference type="ARBA" id="ARBA00012584"/>
    </source>
</evidence>
<dbReference type="GO" id="GO:0006450">
    <property type="term" value="P:regulation of translational fidelity"/>
    <property type="evidence" value="ECO:0007669"/>
    <property type="project" value="TreeGrafter"/>
</dbReference>
<name>A0A9D9E2U7_9SPIO</name>
<comment type="similarity">
    <text evidence="2">Belongs to the SUA5 family.</text>
</comment>
<evidence type="ECO:0000259" key="12">
    <source>
        <dbReference type="PROSITE" id="PS51163"/>
    </source>
</evidence>
<proteinExistence type="inferred from homology"/>
<dbReference type="EMBL" id="JADIMT010000051">
    <property type="protein sequence ID" value="MBO8436079.1"/>
    <property type="molecule type" value="Genomic_DNA"/>
</dbReference>
<accession>A0A9D9E2U7</accession>
<keyword evidence="8" id="KW-0547">Nucleotide-binding</keyword>
<keyword evidence="5" id="KW-0808">Transferase</keyword>
<evidence type="ECO:0000256" key="4">
    <source>
        <dbReference type="ARBA" id="ARBA00022490"/>
    </source>
</evidence>
<dbReference type="GO" id="GO:0005524">
    <property type="term" value="F:ATP binding"/>
    <property type="evidence" value="ECO:0007669"/>
    <property type="project" value="UniProtKB-KW"/>
</dbReference>
<dbReference type="SUPFAM" id="SSF55821">
    <property type="entry name" value="YrdC/RibB"/>
    <property type="match status" value="1"/>
</dbReference>
<dbReference type="PANTHER" id="PTHR17490">
    <property type="entry name" value="SUA5"/>
    <property type="match status" value="1"/>
</dbReference>
<dbReference type="InterPro" id="IPR050156">
    <property type="entry name" value="TC-AMP_synthase_SUA5"/>
</dbReference>
<reference evidence="13" key="2">
    <citation type="journal article" date="2021" name="PeerJ">
        <title>Extensive microbial diversity within the chicken gut microbiome revealed by metagenomics and culture.</title>
        <authorList>
            <person name="Gilroy R."/>
            <person name="Ravi A."/>
            <person name="Getino M."/>
            <person name="Pursley I."/>
            <person name="Horton D.L."/>
            <person name="Alikhan N.F."/>
            <person name="Baker D."/>
            <person name="Gharbi K."/>
            <person name="Hall N."/>
            <person name="Watson M."/>
            <person name="Adriaenssens E.M."/>
            <person name="Foster-Nyarko E."/>
            <person name="Jarju S."/>
            <person name="Secka A."/>
            <person name="Antonio M."/>
            <person name="Oren A."/>
            <person name="Chaudhuri R.R."/>
            <person name="La Ragione R."/>
            <person name="Hildebrand F."/>
            <person name="Pallen M.J."/>
        </authorList>
    </citation>
    <scope>NUCLEOTIDE SEQUENCE</scope>
    <source>
        <strain evidence="13">7293</strain>
    </source>
</reference>
<keyword evidence="4" id="KW-0963">Cytoplasm</keyword>
<evidence type="ECO:0000313" key="14">
    <source>
        <dbReference type="Proteomes" id="UP000823615"/>
    </source>
</evidence>
<sequence>MADIIAYSPESAEEIGKRLRMGQVGILPCDTIYGLSAKVGECYAERLYEIKNRPQSKSFITLMTKEQLSASSLYVPSDLMQRWPAPLTAILKDKDGSTHAVRVPSDSFLQLVLPISGPIYSTSVNFSGEKSLLTFNDILPVFSSLVDFIVEAPDVKGGMASTLIDATQEPYKIIRQGAYII</sequence>
<keyword evidence="6" id="KW-0819">tRNA processing</keyword>
<dbReference type="PROSITE" id="PS51163">
    <property type="entry name" value="YRDC"/>
    <property type="match status" value="1"/>
</dbReference>
<evidence type="ECO:0000256" key="1">
    <source>
        <dbReference type="ARBA" id="ARBA00004496"/>
    </source>
</evidence>
<dbReference type="InterPro" id="IPR006070">
    <property type="entry name" value="Sua5-like_dom"/>
</dbReference>
<dbReference type="PANTHER" id="PTHR17490:SF16">
    <property type="entry name" value="THREONYLCARBAMOYL-AMP SYNTHASE"/>
    <property type="match status" value="1"/>
</dbReference>
<feature type="domain" description="YrdC-like" evidence="12">
    <location>
        <begin position="9"/>
        <end position="179"/>
    </location>
</feature>
<dbReference type="Gene3D" id="3.90.870.10">
    <property type="entry name" value="DHBP synthase"/>
    <property type="match status" value="1"/>
</dbReference>
<dbReference type="InterPro" id="IPR017945">
    <property type="entry name" value="DHBP_synth_RibB-like_a/b_dom"/>
</dbReference>
<evidence type="ECO:0000256" key="2">
    <source>
        <dbReference type="ARBA" id="ARBA00007663"/>
    </source>
</evidence>
<evidence type="ECO:0000256" key="5">
    <source>
        <dbReference type="ARBA" id="ARBA00022679"/>
    </source>
</evidence>
<dbReference type="GO" id="GO:0008033">
    <property type="term" value="P:tRNA processing"/>
    <property type="evidence" value="ECO:0007669"/>
    <property type="project" value="UniProtKB-KW"/>
</dbReference>
<evidence type="ECO:0000313" key="13">
    <source>
        <dbReference type="EMBL" id="MBO8436079.1"/>
    </source>
</evidence>
<gene>
    <name evidence="13" type="ORF">IAA97_03780</name>
</gene>
<comment type="catalytic activity">
    <reaction evidence="11">
        <text>L-threonine + hydrogencarbonate + ATP = L-threonylcarbamoyladenylate + diphosphate + H2O</text>
        <dbReference type="Rhea" id="RHEA:36407"/>
        <dbReference type="ChEBI" id="CHEBI:15377"/>
        <dbReference type="ChEBI" id="CHEBI:17544"/>
        <dbReference type="ChEBI" id="CHEBI:30616"/>
        <dbReference type="ChEBI" id="CHEBI:33019"/>
        <dbReference type="ChEBI" id="CHEBI:57926"/>
        <dbReference type="ChEBI" id="CHEBI:73682"/>
        <dbReference type="EC" id="2.7.7.87"/>
    </reaction>
</comment>
<keyword evidence="9" id="KW-0067">ATP-binding</keyword>
<dbReference type="EC" id="2.7.7.87" evidence="3"/>
<evidence type="ECO:0000256" key="11">
    <source>
        <dbReference type="ARBA" id="ARBA00048366"/>
    </source>
</evidence>
<reference evidence="13" key="1">
    <citation type="submission" date="2020-10" db="EMBL/GenBank/DDBJ databases">
        <authorList>
            <person name="Gilroy R."/>
        </authorList>
    </citation>
    <scope>NUCLEOTIDE SEQUENCE</scope>
    <source>
        <strain evidence="13">7293</strain>
    </source>
</reference>